<accession>A0A1I7T2U7</accession>
<dbReference type="InterPro" id="IPR036890">
    <property type="entry name" value="HATPase_C_sf"/>
</dbReference>
<dbReference type="Pfam" id="PF13589">
    <property type="entry name" value="HATPase_c_3"/>
    <property type="match status" value="1"/>
</dbReference>
<name>A0A1I7T2U7_9PELO</name>
<proteinExistence type="predicted"/>
<dbReference type="Gene3D" id="3.30.565.10">
    <property type="entry name" value="Histidine kinase-like ATPase, C-terminal domain"/>
    <property type="match status" value="1"/>
</dbReference>
<dbReference type="SUPFAM" id="SSF55874">
    <property type="entry name" value="ATPase domain of HSP90 chaperone/DNA topoisomerase II/histidine kinase"/>
    <property type="match status" value="1"/>
</dbReference>
<evidence type="ECO:0000313" key="1">
    <source>
        <dbReference type="Proteomes" id="UP000095282"/>
    </source>
</evidence>
<dbReference type="AlphaFoldDB" id="A0A1I7T2U7"/>
<organism evidence="1 2">
    <name type="scientific">Caenorhabditis tropicalis</name>
    <dbReference type="NCBI Taxonomy" id="1561998"/>
    <lineage>
        <taxon>Eukaryota</taxon>
        <taxon>Metazoa</taxon>
        <taxon>Ecdysozoa</taxon>
        <taxon>Nematoda</taxon>
        <taxon>Chromadorea</taxon>
        <taxon>Rhabditida</taxon>
        <taxon>Rhabditina</taxon>
        <taxon>Rhabditomorpha</taxon>
        <taxon>Rhabditoidea</taxon>
        <taxon>Rhabditidae</taxon>
        <taxon>Peloderinae</taxon>
        <taxon>Caenorhabditis</taxon>
    </lineage>
</organism>
<protein>
    <submittedName>
        <fullName evidence="2">HATPase_c domain-containing protein</fullName>
    </submittedName>
</protein>
<evidence type="ECO:0000313" key="2">
    <source>
        <dbReference type="WBParaSite" id="Csp11.Scaffold482.g1886.t1"/>
    </source>
</evidence>
<sequence>MISHNHPFSAIFEIVDHSYDANAKNLKIDFIDGTARLIFSDDGYGMNRSSSKFWTLNENSGSNWTIRKWLEVRSRSFDDNQKR</sequence>
<keyword evidence="1" id="KW-1185">Reference proteome</keyword>
<reference evidence="2" key="1">
    <citation type="submission" date="2016-11" db="UniProtKB">
        <authorList>
            <consortium name="WormBaseParasite"/>
        </authorList>
    </citation>
    <scope>IDENTIFICATION</scope>
</reference>
<dbReference type="WBParaSite" id="Csp11.Scaffold482.g1886.t1">
    <property type="protein sequence ID" value="Csp11.Scaffold482.g1886.t1"/>
    <property type="gene ID" value="Csp11.Scaffold482.g1886"/>
</dbReference>
<dbReference type="Proteomes" id="UP000095282">
    <property type="component" value="Unplaced"/>
</dbReference>